<keyword evidence="1" id="KW-0732">Signal</keyword>
<proteinExistence type="predicted"/>
<evidence type="ECO:0000313" key="2">
    <source>
        <dbReference type="EMBL" id="MBW32049.1"/>
    </source>
</evidence>
<organism evidence="2">
    <name type="scientific">Anopheles braziliensis</name>
    <dbReference type="NCBI Taxonomy" id="58242"/>
    <lineage>
        <taxon>Eukaryota</taxon>
        <taxon>Metazoa</taxon>
        <taxon>Ecdysozoa</taxon>
        <taxon>Arthropoda</taxon>
        <taxon>Hexapoda</taxon>
        <taxon>Insecta</taxon>
        <taxon>Pterygota</taxon>
        <taxon>Neoptera</taxon>
        <taxon>Endopterygota</taxon>
        <taxon>Diptera</taxon>
        <taxon>Nematocera</taxon>
        <taxon>Culicoidea</taxon>
        <taxon>Culicidae</taxon>
        <taxon>Anophelinae</taxon>
        <taxon>Anopheles</taxon>
    </lineage>
</organism>
<dbReference type="AlphaFoldDB" id="A0A2M3ZU58"/>
<feature type="signal peptide" evidence="1">
    <location>
        <begin position="1"/>
        <end position="29"/>
    </location>
</feature>
<accession>A0A2M3ZU58</accession>
<sequence>MPTLTSEMQFSFSQLMVLFAIAGSDPVMARQELHRCSYTVGTMVGARQWASLEAKWYILRLSNSAISPIGSSEVTTLNPSLLWDSCSAQWVLISCSSRSFISTI</sequence>
<dbReference type="EMBL" id="GGFM01011298">
    <property type="protein sequence ID" value="MBW32049.1"/>
    <property type="molecule type" value="Transcribed_RNA"/>
</dbReference>
<protein>
    <submittedName>
        <fullName evidence="2">Putative secreted peptide</fullName>
    </submittedName>
</protein>
<reference evidence="2" key="1">
    <citation type="submission" date="2018-01" db="EMBL/GenBank/DDBJ databases">
        <title>An insight into the sialome of Amazonian anophelines.</title>
        <authorList>
            <person name="Ribeiro J.M."/>
            <person name="Scarpassa V."/>
            <person name="Calvo E."/>
        </authorList>
    </citation>
    <scope>NUCLEOTIDE SEQUENCE</scope>
    <source>
        <tissue evidence="2">Salivary glands</tissue>
    </source>
</reference>
<feature type="chain" id="PRO_5014875960" evidence="1">
    <location>
        <begin position="30"/>
        <end position="104"/>
    </location>
</feature>
<evidence type="ECO:0000256" key="1">
    <source>
        <dbReference type="SAM" id="SignalP"/>
    </source>
</evidence>
<name>A0A2M3ZU58_9DIPT</name>